<accession>A0A7N0TZ11</accession>
<evidence type="ECO:0000256" key="2">
    <source>
        <dbReference type="ARBA" id="ARBA00024198"/>
    </source>
</evidence>
<dbReference type="Gramene" id="Kaladp0048s0519.1.v1.1">
    <property type="protein sequence ID" value="Kaladp0048s0519.1.v1.1"/>
    <property type="gene ID" value="Kaladp0048s0519.v1.1"/>
</dbReference>
<sequence length="250" mass="28428">MKIFGWMQDKLGRSAKNAPNAAPWKNCPLKKEAVKEELSDWPRGLLTIGTFGSDEPGEIPHREEEDPASSPDFTPQEVCKLRDELKKLLSRKSASKNTNREIRDQLPLDKFLNCPSSLEVERRIRSSFGCEADFNRTISAILGKCKEVSAANKKKDIGKKSISFLLKKMFAAFAPGPSLRDPLPESRMEKLLRAVIYKTRFPQPSARPSSAARYLENRKKSESDQEGRREKARDQSKWVKTDSEYIVLEI</sequence>
<feature type="region of interest" description="Disordered" evidence="3">
    <location>
        <begin position="203"/>
        <end position="237"/>
    </location>
</feature>
<dbReference type="Proteomes" id="UP000594263">
    <property type="component" value="Unplaced"/>
</dbReference>
<keyword evidence="5" id="KW-1185">Reference proteome</keyword>
<dbReference type="PANTHER" id="PTHR34045:SF3">
    <property type="entry name" value="PROTEIN LAZY 4"/>
    <property type="match status" value="1"/>
</dbReference>
<dbReference type="OMA" id="FHESRME"/>
<evidence type="ECO:0000256" key="1">
    <source>
        <dbReference type="ARBA" id="ARBA00022604"/>
    </source>
</evidence>
<dbReference type="GO" id="GO:0009630">
    <property type="term" value="P:gravitropism"/>
    <property type="evidence" value="ECO:0007669"/>
    <property type="project" value="InterPro"/>
</dbReference>
<keyword evidence="1" id="KW-0341">Growth regulation</keyword>
<evidence type="ECO:0000313" key="5">
    <source>
        <dbReference type="Proteomes" id="UP000594263"/>
    </source>
</evidence>
<feature type="region of interest" description="Disordered" evidence="3">
    <location>
        <begin position="45"/>
        <end position="75"/>
    </location>
</feature>
<dbReference type="InterPro" id="IPR044683">
    <property type="entry name" value="LAZY"/>
</dbReference>
<dbReference type="GO" id="GO:0040008">
    <property type="term" value="P:regulation of growth"/>
    <property type="evidence" value="ECO:0007669"/>
    <property type="project" value="InterPro"/>
</dbReference>
<protein>
    <submittedName>
        <fullName evidence="4">Uncharacterized protein</fullName>
    </submittedName>
</protein>
<comment type="similarity">
    <text evidence="2">Belongs to the LAZY family.</text>
</comment>
<proteinExistence type="inferred from homology"/>
<evidence type="ECO:0000313" key="4">
    <source>
        <dbReference type="EnsemblPlants" id="Kaladp0048s0519.1.v1.1"/>
    </source>
</evidence>
<organism evidence="4 5">
    <name type="scientific">Kalanchoe fedtschenkoi</name>
    <name type="common">Lavender scallops</name>
    <name type="synonym">South American air plant</name>
    <dbReference type="NCBI Taxonomy" id="63787"/>
    <lineage>
        <taxon>Eukaryota</taxon>
        <taxon>Viridiplantae</taxon>
        <taxon>Streptophyta</taxon>
        <taxon>Embryophyta</taxon>
        <taxon>Tracheophyta</taxon>
        <taxon>Spermatophyta</taxon>
        <taxon>Magnoliopsida</taxon>
        <taxon>eudicotyledons</taxon>
        <taxon>Gunneridae</taxon>
        <taxon>Pentapetalae</taxon>
        <taxon>Saxifragales</taxon>
        <taxon>Crassulaceae</taxon>
        <taxon>Kalanchoe</taxon>
    </lineage>
</organism>
<dbReference type="PANTHER" id="PTHR34045">
    <property type="entry name" value="OS03G0406300 PROTEIN"/>
    <property type="match status" value="1"/>
</dbReference>
<dbReference type="EnsemblPlants" id="Kaladp0048s0519.1.v1.1">
    <property type="protein sequence ID" value="Kaladp0048s0519.1.v1.1"/>
    <property type="gene ID" value="Kaladp0048s0519.v1.1"/>
</dbReference>
<reference evidence="4" key="1">
    <citation type="submission" date="2021-01" db="UniProtKB">
        <authorList>
            <consortium name="EnsemblPlants"/>
        </authorList>
    </citation>
    <scope>IDENTIFICATION</scope>
</reference>
<feature type="compositionally biased region" description="Basic and acidic residues" evidence="3">
    <location>
        <begin position="215"/>
        <end position="237"/>
    </location>
</feature>
<dbReference type="AlphaFoldDB" id="A0A7N0TZ11"/>
<name>A0A7N0TZ11_KALFE</name>
<evidence type="ECO:0000256" key="3">
    <source>
        <dbReference type="SAM" id="MobiDB-lite"/>
    </source>
</evidence>